<feature type="region of interest" description="Disordered" evidence="1">
    <location>
        <begin position="125"/>
        <end position="151"/>
    </location>
</feature>
<dbReference type="Proteomes" id="UP000266841">
    <property type="component" value="Unassembled WGS sequence"/>
</dbReference>
<feature type="compositionally biased region" description="Polar residues" evidence="1">
    <location>
        <begin position="25"/>
        <end position="40"/>
    </location>
</feature>
<proteinExistence type="predicted"/>
<feature type="non-terminal residue" evidence="2">
    <location>
        <position position="230"/>
    </location>
</feature>
<feature type="compositionally biased region" description="Polar residues" evidence="1">
    <location>
        <begin position="55"/>
        <end position="79"/>
    </location>
</feature>
<keyword evidence="3" id="KW-1185">Reference proteome</keyword>
<dbReference type="EMBL" id="AGNL01046698">
    <property type="protein sequence ID" value="EJK47713.1"/>
    <property type="molecule type" value="Genomic_DNA"/>
</dbReference>
<gene>
    <name evidence="2" type="ORF">THAOC_33550</name>
</gene>
<sequence length="230" mass="25789">MSLDLVLPTSPSHSSNARSPSFHSTAPSASPSSICPTASTSSQSYQYQHRPSPPTASQSYQYQHRPSPPTASQSYQYQHRPSPRPSFAHSTEADSTDKVLKMRVPEVQEIKASIQAGIAASKAGFEASPSSGQYNEYEQQQRQYEEQQNGNYNNYASSSVCKWWNYRCRIRMQRYQQYAQQNGENGGQNGEGAYMRAMLPDWCVILSPYARAFQIAKPRFTPGFFFLGGK</sequence>
<feature type="region of interest" description="Disordered" evidence="1">
    <location>
        <begin position="1"/>
        <end position="97"/>
    </location>
</feature>
<evidence type="ECO:0000313" key="2">
    <source>
        <dbReference type="EMBL" id="EJK47713.1"/>
    </source>
</evidence>
<feature type="compositionally biased region" description="Low complexity" evidence="1">
    <location>
        <begin position="133"/>
        <end position="151"/>
    </location>
</feature>
<reference evidence="2 3" key="1">
    <citation type="journal article" date="2012" name="Genome Biol.">
        <title>Genome and low-iron response of an oceanic diatom adapted to chronic iron limitation.</title>
        <authorList>
            <person name="Lommer M."/>
            <person name="Specht M."/>
            <person name="Roy A.S."/>
            <person name="Kraemer L."/>
            <person name="Andreson R."/>
            <person name="Gutowska M.A."/>
            <person name="Wolf J."/>
            <person name="Bergner S.V."/>
            <person name="Schilhabel M.B."/>
            <person name="Klostermeier U.C."/>
            <person name="Beiko R.G."/>
            <person name="Rosenstiel P."/>
            <person name="Hippler M."/>
            <person name="Laroche J."/>
        </authorList>
    </citation>
    <scope>NUCLEOTIDE SEQUENCE [LARGE SCALE GENOMIC DNA]</scope>
    <source>
        <strain evidence="2 3">CCMP1005</strain>
    </source>
</reference>
<evidence type="ECO:0000313" key="3">
    <source>
        <dbReference type="Proteomes" id="UP000266841"/>
    </source>
</evidence>
<comment type="caution">
    <text evidence="2">The sequence shown here is derived from an EMBL/GenBank/DDBJ whole genome shotgun (WGS) entry which is preliminary data.</text>
</comment>
<name>K0R410_THAOC</name>
<organism evidence="2 3">
    <name type="scientific">Thalassiosira oceanica</name>
    <name type="common">Marine diatom</name>
    <dbReference type="NCBI Taxonomy" id="159749"/>
    <lineage>
        <taxon>Eukaryota</taxon>
        <taxon>Sar</taxon>
        <taxon>Stramenopiles</taxon>
        <taxon>Ochrophyta</taxon>
        <taxon>Bacillariophyta</taxon>
        <taxon>Coscinodiscophyceae</taxon>
        <taxon>Thalassiosirophycidae</taxon>
        <taxon>Thalassiosirales</taxon>
        <taxon>Thalassiosiraceae</taxon>
        <taxon>Thalassiosira</taxon>
    </lineage>
</organism>
<dbReference type="eggNOG" id="ENOG502QYEP">
    <property type="taxonomic scope" value="Eukaryota"/>
</dbReference>
<evidence type="ECO:0000256" key="1">
    <source>
        <dbReference type="SAM" id="MobiDB-lite"/>
    </source>
</evidence>
<dbReference type="AlphaFoldDB" id="K0R410"/>
<feature type="compositionally biased region" description="Low complexity" evidence="1">
    <location>
        <begin position="10"/>
        <end position="24"/>
    </location>
</feature>
<protein>
    <submittedName>
        <fullName evidence="2">Uncharacterized protein</fullName>
    </submittedName>
</protein>
<accession>K0R410</accession>